<dbReference type="Gene3D" id="1.25.20.10">
    <property type="entry name" value="Bacterial muramidases"/>
    <property type="match status" value="1"/>
</dbReference>
<dbReference type="InterPro" id="IPR012289">
    <property type="entry name" value="Lytic_TGlycosylase_superhlx_L"/>
</dbReference>
<dbReference type="PANTHER" id="PTHR37423">
    <property type="entry name" value="SOLUBLE LYTIC MUREIN TRANSGLYCOSYLASE-RELATED"/>
    <property type="match status" value="1"/>
</dbReference>
<evidence type="ECO:0000313" key="5">
    <source>
        <dbReference type="EMBL" id="MBB5193102.1"/>
    </source>
</evidence>
<keyword evidence="6" id="KW-1185">Reference proteome</keyword>
<dbReference type="InterPro" id="IPR000189">
    <property type="entry name" value="Transglyc_AS"/>
</dbReference>
<reference evidence="5 6" key="1">
    <citation type="submission" date="2020-08" db="EMBL/GenBank/DDBJ databases">
        <title>Genomic Encyclopedia of Type Strains, Phase IV (KMG-IV): sequencing the most valuable type-strain genomes for metagenomic binning, comparative biology and taxonomic classification.</title>
        <authorList>
            <person name="Goeker M."/>
        </authorList>
    </citation>
    <scope>NUCLEOTIDE SEQUENCE [LARGE SCALE GENOMIC DNA]</scope>
    <source>
        <strain evidence="5 6">DSM 18233</strain>
    </source>
</reference>
<dbReference type="SUPFAM" id="SSF48435">
    <property type="entry name" value="Bacterial muramidases"/>
    <property type="match status" value="1"/>
</dbReference>
<dbReference type="Pfam" id="PF01464">
    <property type="entry name" value="SLT"/>
    <property type="match status" value="1"/>
</dbReference>
<dbReference type="CDD" id="cd13401">
    <property type="entry name" value="Slt70-like"/>
    <property type="match status" value="1"/>
</dbReference>
<dbReference type="Gene3D" id="1.10.1240.20">
    <property type="entry name" value="Lytic transglycosylase, superhelical linker domain"/>
    <property type="match status" value="1"/>
</dbReference>
<dbReference type="InterPro" id="IPR037061">
    <property type="entry name" value="Lytic_TGlycoase_superhlx_L_sf"/>
</dbReference>
<evidence type="ECO:0000313" key="6">
    <source>
        <dbReference type="Proteomes" id="UP000543030"/>
    </source>
</evidence>
<dbReference type="Gene3D" id="1.10.530.10">
    <property type="match status" value="1"/>
</dbReference>
<evidence type="ECO:0000256" key="1">
    <source>
        <dbReference type="ARBA" id="ARBA00007734"/>
    </source>
</evidence>
<sequence length="637" mass="70443">MKFPLFVCLVAASVVAQARIDLSSLREAARSRDLPALARMADGAQGDPLEMYPRYYLLSTQLTSVSAEDVDAFLGRYDGTPLADRLRQDWLKELARRQDWPHYLADYPKLDSPSVDLQCLNAQARFATQGSADVSGLRGLWFTEKGQPESCAPVFDALFTAGQLTEEDAWTRVRMALSAGRSEFAAQLAPRVGFPPELTVRALGQAANAAQAPKVLARLDFSRRAARETALFIVQKTARSDPDAAADMVESLKGKLSESDRRYAWQQIAEIAAKKQHPLASTWFAKGGLEGLDADGRAWSVRAALRAGDMNAVLDRIVAMPQEQANENAWRYWYAQALKRANRATEAAPVLLQLSAGDDFYSLLAREESGPTLTAAPQNYVPVDQDVRTVAAKPGVIRALALYDQNWRVEGVREWNWAMRGLSDQELVAAAVLAERNKIYDRSIYAAERARALSPLSLRYPTPYRNQVEREARNQGLDPAWVYGLIRQESRFVADIRSGAGATGLMQLMPTTAQWVGRKNGQKKIDLSSLTDPDVNVSYGAYYLKYILDRLGGQAILATAGYNAGPGRAKAWQDDNRQLDPLVYIETIPFEETRDYVKKVMTNAQLYGATFGETTPFHQRLTPVPGKNADAATIDAP</sequence>
<dbReference type="InterPro" id="IPR023346">
    <property type="entry name" value="Lysozyme-like_dom_sf"/>
</dbReference>
<dbReference type="GO" id="GO:0016020">
    <property type="term" value="C:membrane"/>
    <property type="evidence" value="ECO:0007669"/>
    <property type="project" value="InterPro"/>
</dbReference>
<dbReference type="AlphaFoldDB" id="A0A840RLN0"/>
<dbReference type="GO" id="GO:0042597">
    <property type="term" value="C:periplasmic space"/>
    <property type="evidence" value="ECO:0007669"/>
    <property type="project" value="InterPro"/>
</dbReference>
<keyword evidence="2" id="KW-0732">Signal</keyword>
<keyword evidence="5" id="KW-0378">Hydrolase</keyword>
<accession>A0A840RLN0</accession>
<proteinExistence type="inferred from homology"/>
<dbReference type="Pfam" id="PF14718">
    <property type="entry name" value="SLT_L"/>
    <property type="match status" value="1"/>
</dbReference>
<dbReference type="GO" id="GO:0000270">
    <property type="term" value="P:peptidoglycan metabolic process"/>
    <property type="evidence" value="ECO:0007669"/>
    <property type="project" value="InterPro"/>
</dbReference>
<feature type="domain" description="Transglycosylase SLT" evidence="3">
    <location>
        <begin position="470"/>
        <end position="580"/>
    </location>
</feature>
<dbReference type="RefSeq" id="WP_184102750.1">
    <property type="nucleotide sequence ID" value="NZ_JACHHN010000009.1"/>
</dbReference>
<dbReference type="EC" id="3.2.1.-" evidence="5"/>
<evidence type="ECO:0000259" key="3">
    <source>
        <dbReference type="Pfam" id="PF01464"/>
    </source>
</evidence>
<comment type="caution">
    <text evidence="5">The sequence shown here is derived from an EMBL/GenBank/DDBJ whole genome shotgun (WGS) entry which is preliminary data.</text>
</comment>
<evidence type="ECO:0000259" key="4">
    <source>
        <dbReference type="Pfam" id="PF14718"/>
    </source>
</evidence>
<keyword evidence="5" id="KW-0326">Glycosidase</keyword>
<dbReference type="PROSITE" id="PS00922">
    <property type="entry name" value="TRANSGLYCOSYLASE"/>
    <property type="match status" value="1"/>
</dbReference>
<dbReference type="GO" id="GO:0008933">
    <property type="term" value="F:peptidoglycan lytic transglycosylase activity"/>
    <property type="evidence" value="ECO:0007669"/>
    <property type="project" value="InterPro"/>
</dbReference>
<dbReference type="InterPro" id="IPR008939">
    <property type="entry name" value="Lytic_TGlycosylase_superhlx_U"/>
</dbReference>
<protein>
    <submittedName>
        <fullName evidence="5">Soluble lytic murein transglycosylase</fullName>
        <ecNumber evidence="5">3.2.1.-</ecNumber>
    </submittedName>
</protein>
<dbReference type="GO" id="GO:0004553">
    <property type="term" value="F:hydrolase activity, hydrolyzing O-glycosyl compounds"/>
    <property type="evidence" value="ECO:0007669"/>
    <property type="project" value="InterPro"/>
</dbReference>
<gene>
    <name evidence="5" type="ORF">HNQ50_003856</name>
</gene>
<comment type="similarity">
    <text evidence="1">Belongs to the transglycosylase Slt family.</text>
</comment>
<organism evidence="5 6">
    <name type="scientific">Silvimonas terrae</name>
    <dbReference type="NCBI Taxonomy" id="300266"/>
    <lineage>
        <taxon>Bacteria</taxon>
        <taxon>Pseudomonadati</taxon>
        <taxon>Pseudomonadota</taxon>
        <taxon>Betaproteobacteria</taxon>
        <taxon>Neisseriales</taxon>
        <taxon>Chitinibacteraceae</taxon>
        <taxon>Silvimonas</taxon>
    </lineage>
</organism>
<dbReference type="InterPro" id="IPR008258">
    <property type="entry name" value="Transglycosylase_SLT_dom_1"/>
</dbReference>
<dbReference type="EMBL" id="JACHHN010000009">
    <property type="protein sequence ID" value="MBB5193102.1"/>
    <property type="molecule type" value="Genomic_DNA"/>
</dbReference>
<dbReference type="SUPFAM" id="SSF53955">
    <property type="entry name" value="Lysozyme-like"/>
    <property type="match status" value="1"/>
</dbReference>
<feature type="domain" description="Lytic transglycosylase superhelical linker" evidence="4">
    <location>
        <begin position="390"/>
        <end position="452"/>
    </location>
</feature>
<dbReference type="Proteomes" id="UP000543030">
    <property type="component" value="Unassembled WGS sequence"/>
</dbReference>
<dbReference type="PANTHER" id="PTHR37423:SF5">
    <property type="entry name" value="SOLUBLE LYTIC MUREIN TRANSGLYCOSYLASE"/>
    <property type="match status" value="1"/>
</dbReference>
<name>A0A840RLN0_9NEIS</name>
<evidence type="ECO:0000256" key="2">
    <source>
        <dbReference type="ARBA" id="ARBA00022729"/>
    </source>
</evidence>